<evidence type="ECO:0000256" key="6">
    <source>
        <dbReference type="ARBA" id="ARBA00012912"/>
    </source>
</evidence>
<protein>
    <recommendedName>
        <fullName evidence="12">(S)-3-amino-2-methylpropionate transaminase</fullName>
        <ecNumber evidence="6">2.6.1.19</ecNumber>
        <ecNumber evidence="5">2.6.1.22</ecNumber>
    </recommendedName>
    <alternativeName>
        <fullName evidence="13">GABA aminotransferase</fullName>
    </alternativeName>
    <alternativeName>
        <fullName evidence="11">Gamma-amino-N-butyrate transaminase</fullName>
    </alternativeName>
    <alternativeName>
        <fullName evidence="15">Glutamate:succinic semialdehyde transaminase</fullName>
    </alternativeName>
    <alternativeName>
        <fullName evidence="10">L-AIBAT</fullName>
    </alternativeName>
</protein>
<dbReference type="InterPro" id="IPR015424">
    <property type="entry name" value="PyrdxlP-dep_Trfase"/>
</dbReference>
<dbReference type="EC" id="2.6.1.19" evidence="6"/>
<dbReference type="InterPro" id="IPR049704">
    <property type="entry name" value="Aminotrans_3_PPA_site"/>
</dbReference>
<keyword evidence="8 17" id="KW-0808">Transferase</keyword>
<dbReference type="FunFam" id="3.40.640.10:FF:000013">
    <property type="entry name" value="4-aminobutyrate aminotransferase"/>
    <property type="match status" value="1"/>
</dbReference>
<evidence type="ECO:0000256" key="14">
    <source>
        <dbReference type="ARBA" id="ARBA00048021"/>
    </source>
</evidence>
<dbReference type="Gene3D" id="3.40.640.10">
    <property type="entry name" value="Type I PLP-dependent aspartate aminotransferase-like (Major domain)"/>
    <property type="match status" value="1"/>
</dbReference>
<dbReference type="PANTHER" id="PTHR11986:SF58">
    <property type="entry name" value="LEUCINE_METHIONINE RACEMASE"/>
    <property type="match status" value="1"/>
</dbReference>
<proteinExistence type="inferred from homology"/>
<dbReference type="InterPro" id="IPR015422">
    <property type="entry name" value="PyrdxlP-dep_Trfase_small"/>
</dbReference>
<organism evidence="17 18">
    <name type="scientific">Kouleothrix aurantiaca</name>
    <dbReference type="NCBI Taxonomy" id="186479"/>
    <lineage>
        <taxon>Bacteria</taxon>
        <taxon>Bacillati</taxon>
        <taxon>Chloroflexota</taxon>
        <taxon>Chloroflexia</taxon>
        <taxon>Chloroflexales</taxon>
        <taxon>Roseiflexineae</taxon>
        <taxon>Roseiflexaceae</taxon>
        <taxon>Kouleothrix</taxon>
    </lineage>
</organism>
<evidence type="ECO:0000313" key="18">
    <source>
        <dbReference type="Proteomes" id="UP000050509"/>
    </source>
</evidence>
<evidence type="ECO:0000256" key="16">
    <source>
        <dbReference type="RuleBase" id="RU003560"/>
    </source>
</evidence>
<keyword evidence="18" id="KW-1185">Reference proteome</keyword>
<evidence type="ECO:0000256" key="5">
    <source>
        <dbReference type="ARBA" id="ARBA00012876"/>
    </source>
</evidence>
<feature type="non-terminal residue" evidence="17">
    <location>
        <position position="403"/>
    </location>
</feature>
<evidence type="ECO:0000256" key="2">
    <source>
        <dbReference type="ARBA" id="ARBA00001933"/>
    </source>
</evidence>
<comment type="catalytic activity">
    <reaction evidence="14">
        <text>4-aminobutanoate + 2-oxoglutarate = succinate semialdehyde + L-glutamate</text>
        <dbReference type="Rhea" id="RHEA:23352"/>
        <dbReference type="ChEBI" id="CHEBI:16810"/>
        <dbReference type="ChEBI" id="CHEBI:29985"/>
        <dbReference type="ChEBI" id="CHEBI:57706"/>
        <dbReference type="ChEBI" id="CHEBI:59888"/>
        <dbReference type="EC" id="2.6.1.19"/>
    </reaction>
</comment>
<evidence type="ECO:0000256" key="15">
    <source>
        <dbReference type="ARBA" id="ARBA00050054"/>
    </source>
</evidence>
<keyword evidence="7 17" id="KW-0032">Aminotransferase</keyword>
<dbReference type="Gene3D" id="3.90.1150.10">
    <property type="entry name" value="Aspartate Aminotransferase, domain 1"/>
    <property type="match status" value="1"/>
</dbReference>
<comment type="pathway">
    <text evidence="3">Amino-acid degradation; 4-aminobutanoate degradation.</text>
</comment>
<dbReference type="GO" id="GO:0034386">
    <property type="term" value="F:4-aminobutyrate:2-oxoglutarate transaminase activity"/>
    <property type="evidence" value="ECO:0007669"/>
    <property type="project" value="UniProtKB-EC"/>
</dbReference>
<dbReference type="AlphaFoldDB" id="A0A0P9DBL2"/>
<dbReference type="CDD" id="cd00610">
    <property type="entry name" value="OAT_like"/>
    <property type="match status" value="1"/>
</dbReference>
<dbReference type="InterPro" id="IPR015421">
    <property type="entry name" value="PyrdxlP-dep_Trfase_major"/>
</dbReference>
<keyword evidence="9 16" id="KW-0663">Pyridoxal phosphate</keyword>
<dbReference type="Pfam" id="PF00202">
    <property type="entry name" value="Aminotran_3"/>
    <property type="match status" value="1"/>
</dbReference>
<dbReference type="GO" id="GO:0047298">
    <property type="term" value="F:(S)-3-amino-2-methylpropionate transaminase activity"/>
    <property type="evidence" value="ECO:0007669"/>
    <property type="project" value="UniProtKB-EC"/>
</dbReference>
<evidence type="ECO:0000256" key="7">
    <source>
        <dbReference type="ARBA" id="ARBA00022576"/>
    </source>
</evidence>
<accession>A0A0P9DBL2</accession>
<dbReference type="InterPro" id="IPR005814">
    <property type="entry name" value="Aminotrans_3"/>
</dbReference>
<dbReference type="Proteomes" id="UP000050509">
    <property type="component" value="Unassembled WGS sequence"/>
</dbReference>
<dbReference type="PIRSF" id="PIRSF000521">
    <property type="entry name" value="Transaminase_4ab_Lys_Orn"/>
    <property type="match status" value="1"/>
</dbReference>
<evidence type="ECO:0000256" key="11">
    <source>
        <dbReference type="ARBA" id="ARBA00030204"/>
    </source>
</evidence>
<dbReference type="InterPro" id="IPR050103">
    <property type="entry name" value="Class-III_PLP-dep_AT"/>
</dbReference>
<sequence>MTTASTRSINIRTEIPGPRSREIVARREAAVPNGLYKAHQIAVESGAGALVTDADGNVFIDFIGGIGVLNAGHCPPEVVAAIQAQAARLLHFSALVGTYESYVELCERINAAVPISGPCKTILSNSGAEGVENAIKFARAATGRQAIIAFEGGYHGRTLMTLSLTSKTSFKKTFGPFAPEIYRAPFPSAYRMGLSEADATERCWEAFERMLVAGVGPEAIAGVIIEPVQGEGGFIPVPAEFMRRLREFCTSNGSVLIADEVQCGFGRTGTLFASEQLGVEPDILVSAKSIAAGMPLAATTGRASILDKAHVGGIGGTYGGNPLACVAAIEVLKWMQQPGVLDRANEIGRAVRERAAAWQREMPCIGDVRGVGGMIALELVRDAESREPTADDVLAVVKYCADH</sequence>
<comment type="caution">
    <text evidence="17">The sequence shown here is derived from an EMBL/GenBank/DDBJ whole genome shotgun (WGS) entry which is preliminary data.</text>
</comment>
<evidence type="ECO:0000256" key="4">
    <source>
        <dbReference type="ARBA" id="ARBA00008954"/>
    </source>
</evidence>
<evidence type="ECO:0000256" key="8">
    <source>
        <dbReference type="ARBA" id="ARBA00022679"/>
    </source>
</evidence>
<evidence type="ECO:0000256" key="10">
    <source>
        <dbReference type="ARBA" id="ARBA00029760"/>
    </source>
</evidence>
<name>A0A0P9DBL2_9CHLR</name>
<comment type="catalytic activity">
    <reaction evidence="1">
        <text>(S)-3-amino-2-methylpropanoate + 2-oxoglutarate = 2-methyl-3-oxopropanoate + L-glutamate</text>
        <dbReference type="Rhea" id="RHEA:13993"/>
        <dbReference type="ChEBI" id="CHEBI:16810"/>
        <dbReference type="ChEBI" id="CHEBI:29985"/>
        <dbReference type="ChEBI" id="CHEBI:57700"/>
        <dbReference type="ChEBI" id="CHEBI:58655"/>
        <dbReference type="EC" id="2.6.1.22"/>
    </reaction>
</comment>
<gene>
    <name evidence="17" type="ORF">SE17_29925</name>
</gene>
<reference evidence="17 18" key="1">
    <citation type="submission" date="2015-09" db="EMBL/GenBank/DDBJ databases">
        <title>Draft genome sequence of Kouleothrix aurantiaca JCM 19913.</title>
        <authorList>
            <person name="Hemp J."/>
        </authorList>
    </citation>
    <scope>NUCLEOTIDE SEQUENCE [LARGE SCALE GENOMIC DNA]</scope>
    <source>
        <strain evidence="17 18">COM-B</strain>
    </source>
</reference>
<evidence type="ECO:0000313" key="17">
    <source>
        <dbReference type="EMBL" id="KPV49916.1"/>
    </source>
</evidence>
<dbReference type="SUPFAM" id="SSF53383">
    <property type="entry name" value="PLP-dependent transferases"/>
    <property type="match status" value="1"/>
</dbReference>
<dbReference type="EMBL" id="LJCR01001677">
    <property type="protein sequence ID" value="KPV49916.1"/>
    <property type="molecule type" value="Genomic_DNA"/>
</dbReference>
<dbReference type="PROSITE" id="PS00600">
    <property type="entry name" value="AA_TRANSFER_CLASS_3"/>
    <property type="match status" value="1"/>
</dbReference>
<comment type="similarity">
    <text evidence="4 16">Belongs to the class-III pyridoxal-phosphate-dependent aminotransferase family.</text>
</comment>
<evidence type="ECO:0000256" key="9">
    <source>
        <dbReference type="ARBA" id="ARBA00022898"/>
    </source>
</evidence>
<evidence type="ECO:0000256" key="12">
    <source>
        <dbReference type="ARBA" id="ARBA00030857"/>
    </source>
</evidence>
<dbReference type="GO" id="GO:0042802">
    <property type="term" value="F:identical protein binding"/>
    <property type="evidence" value="ECO:0007669"/>
    <property type="project" value="TreeGrafter"/>
</dbReference>
<dbReference type="EC" id="2.6.1.22" evidence="5"/>
<evidence type="ECO:0000256" key="13">
    <source>
        <dbReference type="ARBA" id="ARBA00031787"/>
    </source>
</evidence>
<evidence type="ECO:0000256" key="3">
    <source>
        <dbReference type="ARBA" id="ARBA00005176"/>
    </source>
</evidence>
<evidence type="ECO:0000256" key="1">
    <source>
        <dbReference type="ARBA" id="ARBA00001750"/>
    </source>
</evidence>
<comment type="cofactor">
    <cofactor evidence="2">
        <name>pyridoxal 5'-phosphate</name>
        <dbReference type="ChEBI" id="CHEBI:597326"/>
    </cofactor>
</comment>
<dbReference type="GO" id="GO:0030170">
    <property type="term" value="F:pyridoxal phosphate binding"/>
    <property type="evidence" value="ECO:0007669"/>
    <property type="project" value="InterPro"/>
</dbReference>
<dbReference type="PANTHER" id="PTHR11986">
    <property type="entry name" value="AMINOTRANSFERASE CLASS III"/>
    <property type="match status" value="1"/>
</dbReference>